<dbReference type="EMBL" id="FSQW01000001">
    <property type="protein sequence ID" value="SIN67202.1"/>
    <property type="molecule type" value="Genomic_DNA"/>
</dbReference>
<dbReference type="RefSeq" id="WP_074204588.1">
    <property type="nucleotide sequence ID" value="NZ_FSQW01000001.1"/>
</dbReference>
<accession>A0A1N6D8S2</accession>
<sequence>METNKHNAAILRCEEVLRLKHQYNSERQIWPSENSVIEVMLKRRPELVDAYSELCENLNDRPEALELFFDRLFSIAILWRPEQSAKMRDDRKQIDNLNMVIADKAAEVANLIREREALHEKSEFYSRTHYHICDVIEEAGKDNVLFEHWVKEELEVLTHRFGLKYWPHLGQIIDVIAMDAREAKATPNDQVTAAATSGTRSSRADFFKALLQSLKEAQEYSSLQLPEKFNLTDDTLASLANCALDIGPDDLFDAPYVKRFRQRERERASRTGVL</sequence>
<evidence type="ECO:0000313" key="3">
    <source>
        <dbReference type="Proteomes" id="UP000185192"/>
    </source>
</evidence>
<evidence type="ECO:0000256" key="1">
    <source>
        <dbReference type="SAM" id="Coils"/>
    </source>
</evidence>
<keyword evidence="1" id="KW-0175">Coiled coil</keyword>
<organism evidence="2 3">
    <name type="scientific">Parasphingorhabdus marina DSM 22363</name>
    <dbReference type="NCBI Taxonomy" id="1123272"/>
    <lineage>
        <taxon>Bacteria</taxon>
        <taxon>Pseudomonadati</taxon>
        <taxon>Pseudomonadota</taxon>
        <taxon>Alphaproteobacteria</taxon>
        <taxon>Sphingomonadales</taxon>
        <taxon>Sphingomonadaceae</taxon>
        <taxon>Parasphingorhabdus</taxon>
    </lineage>
</organism>
<name>A0A1N6D8S2_9SPHN</name>
<dbReference type="Proteomes" id="UP000185192">
    <property type="component" value="Unassembled WGS sequence"/>
</dbReference>
<evidence type="ECO:0000313" key="2">
    <source>
        <dbReference type="EMBL" id="SIN67202.1"/>
    </source>
</evidence>
<keyword evidence="3" id="KW-1185">Reference proteome</keyword>
<feature type="coiled-coil region" evidence="1">
    <location>
        <begin position="94"/>
        <end position="121"/>
    </location>
</feature>
<reference evidence="3" key="1">
    <citation type="submission" date="2016-11" db="EMBL/GenBank/DDBJ databases">
        <authorList>
            <person name="Varghese N."/>
            <person name="Submissions S."/>
        </authorList>
    </citation>
    <scope>NUCLEOTIDE SEQUENCE [LARGE SCALE GENOMIC DNA]</scope>
    <source>
        <strain evidence="3">DSM 22363</strain>
    </source>
</reference>
<gene>
    <name evidence="2" type="ORF">SAMN02745824_1703</name>
</gene>
<dbReference type="OrthoDB" id="7593213at2"/>
<protein>
    <submittedName>
        <fullName evidence="2">Uncharacterized protein</fullName>
    </submittedName>
</protein>
<dbReference type="STRING" id="1123272.SAMN02745824_1703"/>
<proteinExistence type="predicted"/>
<dbReference type="AlphaFoldDB" id="A0A1N6D8S2"/>